<dbReference type="EMBL" id="BLLS01000029">
    <property type="protein sequence ID" value="GFH86097.1"/>
    <property type="molecule type" value="Genomic_DNA"/>
</dbReference>
<protein>
    <submittedName>
        <fullName evidence="1">Uncharacterized protein</fullName>
    </submittedName>
</protein>
<name>A0A7J0A1E3_9BACE</name>
<organism evidence="1 4">
    <name type="scientific">Bacteroides acidifaciens</name>
    <dbReference type="NCBI Taxonomy" id="85831"/>
    <lineage>
        <taxon>Bacteria</taxon>
        <taxon>Pseudomonadati</taxon>
        <taxon>Bacteroidota</taxon>
        <taxon>Bacteroidia</taxon>
        <taxon>Bacteroidales</taxon>
        <taxon>Bacteroidaceae</taxon>
        <taxon>Bacteroides</taxon>
    </lineage>
</organism>
<evidence type="ECO:0000313" key="4">
    <source>
        <dbReference type="Proteomes" id="UP000491181"/>
    </source>
</evidence>
<reference evidence="2 3" key="1">
    <citation type="submission" date="2019-03" db="EMBL/GenBank/DDBJ databases">
        <title>Diversity of the mouse oral microbiome.</title>
        <authorList>
            <person name="Joseph S."/>
            <person name="Aduse-Opoku J."/>
            <person name="Curtis M."/>
            <person name="Wade W."/>
            <person name="Hashim A."/>
        </authorList>
    </citation>
    <scope>NUCLEOTIDE SEQUENCE [LARGE SCALE GENOMIC DNA]</scope>
    <source>
        <strain evidence="2 3">P2318</strain>
    </source>
</reference>
<gene>
    <name evidence="2" type="ORF">E4T97_08735</name>
    <name evidence="1" type="ORF">IMSAGC001_01503</name>
</gene>
<dbReference type="Proteomes" id="UP000491181">
    <property type="component" value="Unassembled WGS sequence"/>
</dbReference>
<dbReference type="SUPFAM" id="SSF53756">
    <property type="entry name" value="UDP-Glycosyltransferase/glycogen phosphorylase"/>
    <property type="match status" value="1"/>
</dbReference>
<dbReference type="EMBL" id="SPPV01000015">
    <property type="protein sequence ID" value="TFU49922.1"/>
    <property type="molecule type" value="Genomic_DNA"/>
</dbReference>
<evidence type="ECO:0000313" key="2">
    <source>
        <dbReference type="EMBL" id="TFU49922.1"/>
    </source>
</evidence>
<dbReference type="RefSeq" id="WP_135037402.1">
    <property type="nucleotide sequence ID" value="NZ_BLLS01000029.1"/>
</dbReference>
<sequence>MSEQRLPKVLAISLSTWRKDSGIHTQTDLFKFWESEQVAQIYLKSDLPNTPVCTRFFQIAENAIIKSVINRKPVGREVQNGAELDEKQQKAAAAEKKLYAKAHKEKSWFFTCVRELVWACANWKTKALDEFVKDVNADVYFVPIYPVAYTGWLQWYIIKKYHKPYVCYLADDNYSYQPCGKNPWAWVHRWLLRRIVRKLATNCTEMFTITKTEGVETDRDFGTHSVVLTKGIDYSKLAFDNRRPHTPIKMVYTGNLLIGRAASLVEISKALAKINKDGLKVTLDIYTPTMLDHETTKMLNINGCTKHAPVPKEQVAQIQKDADIVVFVESLEKEHRYDARLSFSTKLTDYFASGKCIFAIGDKIIAPIQYLEEYDCAVVSTDYSEVERQLRKLIDNPELITEYGRKSFETGRMNHEENKVKKIFVDTLCKAAKSIKK</sequence>
<proteinExistence type="predicted"/>
<reference evidence="1 4" key="2">
    <citation type="journal article" date="2020" name="Microbiome">
        <title>Single-cell genomics of uncultured bacteria reveals dietary fiber responders in the mouse gut microbiota.</title>
        <authorList>
            <person name="Chijiiwa R."/>
            <person name="Hosokawa M."/>
            <person name="Kogawa M."/>
            <person name="Nishikawa Y."/>
            <person name="Ide K."/>
            <person name="Sakanashi C."/>
            <person name="Takahashi K."/>
            <person name="Takeyama H."/>
        </authorList>
    </citation>
    <scope>NUCLEOTIDE SEQUENCE [LARGE SCALE GENOMIC DNA]</scope>
    <source>
        <strain evidence="1">IMSAGC_001</strain>
    </source>
</reference>
<comment type="caution">
    <text evidence="1">The sequence shown here is derived from an EMBL/GenBank/DDBJ whole genome shotgun (WGS) entry which is preliminary data.</text>
</comment>
<evidence type="ECO:0000313" key="3">
    <source>
        <dbReference type="Proteomes" id="UP000298073"/>
    </source>
</evidence>
<accession>A0A7J0A1E3</accession>
<evidence type="ECO:0000313" key="1">
    <source>
        <dbReference type="EMBL" id="GFH86097.1"/>
    </source>
</evidence>
<dbReference type="Proteomes" id="UP000298073">
    <property type="component" value="Unassembled WGS sequence"/>
</dbReference>
<dbReference type="AlphaFoldDB" id="A0A7J0A1E3"/>
<dbReference type="Gene3D" id="3.40.50.2000">
    <property type="entry name" value="Glycogen Phosphorylase B"/>
    <property type="match status" value="1"/>
</dbReference>
<dbReference type="OrthoDB" id="1100717at2"/>